<comment type="caution">
    <text evidence="3">The sequence shown here is derived from an EMBL/GenBank/DDBJ whole genome shotgun (WGS) entry which is preliminary data.</text>
</comment>
<gene>
    <name evidence="3" type="ORF">FVP60_05590</name>
    <name evidence="2" type="ORF">FVP60_12945</name>
</gene>
<name>A0A5C8HTF9_9MICO</name>
<dbReference type="EMBL" id="VRSW01000009">
    <property type="protein sequence ID" value="TXK02413.1"/>
    <property type="molecule type" value="Genomic_DNA"/>
</dbReference>
<dbReference type="InterPro" id="IPR001509">
    <property type="entry name" value="Epimerase_deHydtase"/>
</dbReference>
<feature type="domain" description="NAD-dependent epimerase/dehydratase" evidence="1">
    <location>
        <begin position="3"/>
        <end position="207"/>
    </location>
</feature>
<dbReference type="Proteomes" id="UP000321196">
    <property type="component" value="Unassembled WGS sequence"/>
</dbReference>
<evidence type="ECO:0000313" key="3">
    <source>
        <dbReference type="EMBL" id="TXK06428.1"/>
    </source>
</evidence>
<dbReference type="OrthoDB" id="7941246at2"/>
<reference evidence="3 4" key="1">
    <citation type="submission" date="2019-08" db="EMBL/GenBank/DDBJ databases">
        <authorList>
            <person name="Dong K."/>
        </authorList>
    </citation>
    <scope>NUCLEOTIDE SEQUENCE [LARGE SCALE GENOMIC DNA]</scope>
    <source>
        <strain evidence="3 4">M4-8</strain>
    </source>
</reference>
<accession>A0A5C8HTF9</accession>
<sequence>MKILVLGGTGWVSSHVARIALEAGHAVTCLTRSAGVPNGARSVRADRDADDAYVAVAGEQWDAVIDVAREPGHVRRATQALAESANRYILVSTISVYANHAQRDADETADRLPPLEADVMASMADYGSAKVAAEDAVVAAFGPDRFVIARPGLIGGPGDATGRTTYWPWRFAHPVDATHIVVPDALDLTCAVIDARDLAAWLVYCASAEISGTFDVLGEQLTLRDHLAIAREAGVAEGGAGVDEPRILPMPAAFLLEHGVAEWAGDNSLPLWIADESMGAMSARSAKLAAANGLRLRPLADTLRDGMWWRGNNGGGAGLSDAGEREVIAAWRAQPDG</sequence>
<dbReference type="InterPro" id="IPR036291">
    <property type="entry name" value="NAD(P)-bd_dom_sf"/>
</dbReference>
<organism evidence="3 4">
    <name type="scientific">Microbacterium mitrae</name>
    <dbReference type="NCBI Taxonomy" id="664640"/>
    <lineage>
        <taxon>Bacteria</taxon>
        <taxon>Bacillati</taxon>
        <taxon>Actinomycetota</taxon>
        <taxon>Actinomycetes</taxon>
        <taxon>Micrococcales</taxon>
        <taxon>Microbacteriaceae</taxon>
        <taxon>Microbacterium</taxon>
    </lineage>
</organism>
<dbReference type="Gene3D" id="3.40.50.720">
    <property type="entry name" value="NAD(P)-binding Rossmann-like Domain"/>
    <property type="match status" value="1"/>
</dbReference>
<dbReference type="InterPro" id="IPR051783">
    <property type="entry name" value="NAD(P)-dependent_oxidoreduct"/>
</dbReference>
<dbReference type="PANTHER" id="PTHR48079:SF6">
    <property type="entry name" value="NAD(P)-BINDING DOMAIN-CONTAINING PROTEIN-RELATED"/>
    <property type="match status" value="1"/>
</dbReference>
<evidence type="ECO:0000259" key="1">
    <source>
        <dbReference type="Pfam" id="PF01370"/>
    </source>
</evidence>
<keyword evidence="4" id="KW-1185">Reference proteome</keyword>
<dbReference type="Pfam" id="PF01370">
    <property type="entry name" value="Epimerase"/>
    <property type="match status" value="1"/>
</dbReference>
<proteinExistence type="predicted"/>
<dbReference type="AlphaFoldDB" id="A0A5C8HTF9"/>
<dbReference type="EMBL" id="VRSW01000001">
    <property type="protein sequence ID" value="TXK06428.1"/>
    <property type="molecule type" value="Genomic_DNA"/>
</dbReference>
<dbReference type="SUPFAM" id="SSF51735">
    <property type="entry name" value="NAD(P)-binding Rossmann-fold domains"/>
    <property type="match status" value="1"/>
</dbReference>
<dbReference type="RefSeq" id="WP_147825232.1">
    <property type="nucleotide sequence ID" value="NZ_BAAARG010000001.1"/>
</dbReference>
<dbReference type="GO" id="GO:0004029">
    <property type="term" value="F:aldehyde dehydrogenase (NAD+) activity"/>
    <property type="evidence" value="ECO:0007669"/>
    <property type="project" value="TreeGrafter"/>
</dbReference>
<evidence type="ECO:0000313" key="2">
    <source>
        <dbReference type="EMBL" id="TXK02413.1"/>
    </source>
</evidence>
<dbReference type="PANTHER" id="PTHR48079">
    <property type="entry name" value="PROTEIN YEEZ"/>
    <property type="match status" value="1"/>
</dbReference>
<protein>
    <submittedName>
        <fullName evidence="3">NAD-dependent epimerase/dehydratase family protein</fullName>
    </submittedName>
</protein>
<dbReference type="GO" id="GO:0005737">
    <property type="term" value="C:cytoplasm"/>
    <property type="evidence" value="ECO:0007669"/>
    <property type="project" value="TreeGrafter"/>
</dbReference>
<evidence type="ECO:0000313" key="4">
    <source>
        <dbReference type="Proteomes" id="UP000321196"/>
    </source>
</evidence>